<dbReference type="EMBL" id="KQ981610">
    <property type="protein sequence ID" value="KYN39353.1"/>
    <property type="molecule type" value="Genomic_DNA"/>
</dbReference>
<evidence type="ECO:0000313" key="2">
    <source>
        <dbReference type="EMBL" id="KYN39353.1"/>
    </source>
</evidence>
<proteinExistence type="predicted"/>
<organism evidence="2 3">
    <name type="scientific">Trachymyrmex septentrionalis</name>
    <dbReference type="NCBI Taxonomy" id="34720"/>
    <lineage>
        <taxon>Eukaryota</taxon>
        <taxon>Metazoa</taxon>
        <taxon>Ecdysozoa</taxon>
        <taxon>Arthropoda</taxon>
        <taxon>Hexapoda</taxon>
        <taxon>Insecta</taxon>
        <taxon>Pterygota</taxon>
        <taxon>Neoptera</taxon>
        <taxon>Endopterygota</taxon>
        <taxon>Hymenoptera</taxon>
        <taxon>Apocrita</taxon>
        <taxon>Aculeata</taxon>
        <taxon>Formicoidea</taxon>
        <taxon>Formicidae</taxon>
        <taxon>Myrmicinae</taxon>
        <taxon>Trachymyrmex</taxon>
    </lineage>
</organism>
<name>A0A195FG34_9HYME</name>
<evidence type="ECO:0000256" key="1">
    <source>
        <dbReference type="SAM" id="MobiDB-lite"/>
    </source>
</evidence>
<feature type="region of interest" description="Disordered" evidence="1">
    <location>
        <begin position="57"/>
        <end position="77"/>
    </location>
</feature>
<protein>
    <submittedName>
        <fullName evidence="2">Uncharacterized protein</fullName>
    </submittedName>
</protein>
<sequence>MRKAAKRNEVVRVEAKDSAAKVLYKRFTACKKELVRKAGAPPAAFLETKRKLEETGGDWFQPVARRGGRTGGDPLSS</sequence>
<evidence type="ECO:0000313" key="3">
    <source>
        <dbReference type="Proteomes" id="UP000078541"/>
    </source>
</evidence>
<keyword evidence="3" id="KW-1185">Reference proteome</keyword>
<accession>A0A195FG34</accession>
<dbReference type="AlphaFoldDB" id="A0A195FG34"/>
<reference evidence="2 3" key="1">
    <citation type="submission" date="2016-03" db="EMBL/GenBank/DDBJ databases">
        <title>Trachymyrmex septentrionalis WGS genome.</title>
        <authorList>
            <person name="Nygaard S."/>
            <person name="Hu H."/>
            <person name="Boomsma J."/>
            <person name="Zhang G."/>
        </authorList>
    </citation>
    <scope>NUCLEOTIDE SEQUENCE [LARGE SCALE GENOMIC DNA]</scope>
    <source>
        <strain evidence="2">Tsep2-gDNA-1</strain>
        <tissue evidence="2">Whole body</tissue>
    </source>
</reference>
<dbReference type="Proteomes" id="UP000078541">
    <property type="component" value="Unassembled WGS sequence"/>
</dbReference>
<gene>
    <name evidence="2" type="ORF">ALC56_06279</name>
</gene>